<dbReference type="GO" id="GO:0005669">
    <property type="term" value="C:transcription factor TFIID complex"/>
    <property type="evidence" value="ECO:0007669"/>
    <property type="project" value="InterPro"/>
</dbReference>
<evidence type="ECO:0000256" key="5">
    <source>
        <dbReference type="ARBA" id="ARBA00023242"/>
    </source>
</evidence>
<feature type="compositionally biased region" description="Low complexity" evidence="6">
    <location>
        <begin position="264"/>
        <end position="281"/>
    </location>
</feature>
<feature type="domain" description="Transcription initiation factor TFIID subunit 12" evidence="7">
    <location>
        <begin position="422"/>
        <end position="489"/>
    </location>
</feature>
<dbReference type="GO" id="GO:0003743">
    <property type="term" value="F:translation initiation factor activity"/>
    <property type="evidence" value="ECO:0007669"/>
    <property type="project" value="UniProtKB-KW"/>
</dbReference>
<accession>A0A5B6YVI7</accession>
<dbReference type="InterPro" id="IPR009072">
    <property type="entry name" value="Histone-fold"/>
</dbReference>
<evidence type="ECO:0000313" key="8">
    <source>
        <dbReference type="EMBL" id="MPA35346.1"/>
    </source>
</evidence>
<comment type="subcellular location">
    <subcellularLocation>
        <location evidence="1">Nucleus</location>
    </subcellularLocation>
</comment>
<evidence type="ECO:0000256" key="2">
    <source>
        <dbReference type="ARBA" id="ARBA00007530"/>
    </source>
</evidence>
<feature type="compositionally biased region" description="Polar residues" evidence="6">
    <location>
        <begin position="362"/>
        <end position="379"/>
    </location>
</feature>
<evidence type="ECO:0000256" key="1">
    <source>
        <dbReference type="ARBA" id="ARBA00004123"/>
    </source>
</evidence>
<dbReference type="FunFam" id="1.10.20.10:FF:000011">
    <property type="entry name" value="Transcription initiation factor TFIID subunit 12"/>
    <property type="match status" value="1"/>
</dbReference>
<dbReference type="InterPro" id="IPR003228">
    <property type="entry name" value="TFIID_TAF12_dom"/>
</dbReference>
<protein>
    <submittedName>
        <fullName evidence="8">Putative transcription initiation factor TFIID subunit 12</fullName>
    </submittedName>
</protein>
<keyword evidence="8" id="KW-0396">Initiation factor</keyword>
<feature type="compositionally biased region" description="Pro residues" evidence="6">
    <location>
        <begin position="7"/>
        <end position="34"/>
    </location>
</feature>
<dbReference type="GO" id="GO:0003677">
    <property type="term" value="F:DNA binding"/>
    <property type="evidence" value="ECO:0007669"/>
    <property type="project" value="TreeGrafter"/>
</dbReference>
<evidence type="ECO:0000256" key="6">
    <source>
        <dbReference type="SAM" id="MobiDB-lite"/>
    </source>
</evidence>
<proteinExistence type="inferred from homology"/>
<feature type="compositionally biased region" description="Polar residues" evidence="6">
    <location>
        <begin position="234"/>
        <end position="257"/>
    </location>
</feature>
<feature type="compositionally biased region" description="Low complexity" evidence="6">
    <location>
        <begin position="331"/>
        <end position="345"/>
    </location>
</feature>
<dbReference type="EMBL" id="GHES01004787">
    <property type="protein sequence ID" value="MPA35346.1"/>
    <property type="molecule type" value="Transcribed_RNA"/>
</dbReference>
<dbReference type="Pfam" id="PF03847">
    <property type="entry name" value="TFIID_20kDa"/>
    <property type="match status" value="1"/>
</dbReference>
<name>A0A5B6YVI7_DAVIN</name>
<keyword evidence="4" id="KW-0804">Transcription</keyword>
<feature type="compositionally biased region" description="Pro residues" evidence="6">
    <location>
        <begin position="111"/>
        <end position="129"/>
    </location>
</feature>
<dbReference type="Gene3D" id="1.10.20.10">
    <property type="entry name" value="Histone, subunit A"/>
    <property type="match status" value="1"/>
</dbReference>
<keyword evidence="8" id="KW-0648">Protein biosynthesis</keyword>
<sequence length="564" mass="59964">MEQTTPTPQPSTPQPTEQQPPPQPQPQPPTPPPTSSSSTSLSLPPPSSLPSTSSSTIPSSPNPNPNPNQKTPTPQPQQQQPSVQNSQTRPPFNRPWQQPSHFPHFSSHLPSVPPPHSSSASPSPPPVPPFSSSVSSSISAPPAQRGGGMAIGVPAHHPSPPPPTSFSSLNSPSFGQQFGGLGRNAVNVPESVTSSSTSQVRQPIQGIQGMGTIGSFGSGSQMRPGGIAAHHQQRPVQSSLRPQSTPNNQLPASQNFQGHGLLRASSMGSPGSQSPSASQSMQPHNQPWLSSGSQGKPPLPSPPFRPQMNPQSLQQRSHIPQQHHHPLSTASQQQQMPSAQQSQQPSPLPSPSHSPQEHYAQQFPSSRAPQSLSHQQQITRGPGLGNQKPSSHALVQPNAVQSGPLSRTTSAETGEYCNRILSKRSIQELVTQIDPSEMLDPEVEDILVDIADDFVESITTFGCSLAKHRKSSTLEAKDILLHLERNWNMTLPGFSGDEIKIFKKPFVSDIHKERLAVIKKSMVGADIANTKSSAGQAAGNAKGHLAKAPVNVMVSPDPKIREAA</sequence>
<reference evidence="8" key="1">
    <citation type="submission" date="2019-08" db="EMBL/GenBank/DDBJ databases">
        <title>Reference gene set and small RNA set construction with multiple tissues from Davidia involucrata Baill.</title>
        <authorList>
            <person name="Yang H."/>
            <person name="Zhou C."/>
            <person name="Li G."/>
            <person name="Wang J."/>
            <person name="Gao P."/>
            <person name="Wang M."/>
            <person name="Wang R."/>
            <person name="Zhao Y."/>
        </authorList>
    </citation>
    <scope>NUCLEOTIDE SEQUENCE</scope>
    <source>
        <tissue evidence="8">Mixed with DoveR01_LX</tissue>
    </source>
</reference>
<dbReference type="GO" id="GO:0000124">
    <property type="term" value="C:SAGA complex"/>
    <property type="evidence" value="ECO:0007669"/>
    <property type="project" value="InterPro"/>
</dbReference>
<feature type="compositionally biased region" description="Low complexity" evidence="6">
    <location>
        <begin position="99"/>
        <end position="110"/>
    </location>
</feature>
<keyword evidence="3" id="KW-0805">Transcription regulation</keyword>
<gene>
    <name evidence="8" type="ORF">Din_004787</name>
</gene>
<keyword evidence="5" id="KW-0539">Nucleus</keyword>
<feature type="compositionally biased region" description="Low complexity" evidence="6">
    <location>
        <begin position="191"/>
        <end position="202"/>
    </location>
</feature>
<dbReference type="PANTHER" id="PTHR12264">
    <property type="entry name" value="TRANSCRIPTION INITIATION FACTOR TFIID SUBUNIT 12"/>
    <property type="match status" value="1"/>
</dbReference>
<dbReference type="GO" id="GO:0017025">
    <property type="term" value="F:TBP-class protein binding"/>
    <property type="evidence" value="ECO:0007669"/>
    <property type="project" value="TreeGrafter"/>
</dbReference>
<evidence type="ECO:0000259" key="7">
    <source>
        <dbReference type="Pfam" id="PF03847"/>
    </source>
</evidence>
<dbReference type="SUPFAM" id="SSF47113">
    <property type="entry name" value="Histone-fold"/>
    <property type="match status" value="1"/>
</dbReference>
<dbReference type="PRINTS" id="PR01217">
    <property type="entry name" value="PRICHEXTENSN"/>
</dbReference>
<feature type="region of interest" description="Disordered" evidence="6">
    <location>
        <begin position="1"/>
        <end position="411"/>
    </location>
</feature>
<comment type="similarity">
    <text evidence="2">Belongs to the TAF12 family.</text>
</comment>
<organism evidence="8">
    <name type="scientific">Davidia involucrata</name>
    <name type="common">Dove tree</name>
    <dbReference type="NCBI Taxonomy" id="16924"/>
    <lineage>
        <taxon>Eukaryota</taxon>
        <taxon>Viridiplantae</taxon>
        <taxon>Streptophyta</taxon>
        <taxon>Embryophyta</taxon>
        <taxon>Tracheophyta</taxon>
        <taxon>Spermatophyta</taxon>
        <taxon>Magnoliopsida</taxon>
        <taxon>eudicotyledons</taxon>
        <taxon>Gunneridae</taxon>
        <taxon>Pentapetalae</taxon>
        <taxon>asterids</taxon>
        <taxon>Cornales</taxon>
        <taxon>Nyssaceae</taxon>
        <taxon>Davidia</taxon>
    </lineage>
</organism>
<dbReference type="AlphaFoldDB" id="A0A5B6YVI7"/>
<evidence type="ECO:0000256" key="3">
    <source>
        <dbReference type="ARBA" id="ARBA00023015"/>
    </source>
</evidence>
<feature type="compositionally biased region" description="Low complexity" evidence="6">
    <location>
        <begin position="67"/>
        <end position="88"/>
    </location>
</feature>
<evidence type="ECO:0000256" key="4">
    <source>
        <dbReference type="ARBA" id="ARBA00023163"/>
    </source>
</evidence>
<feature type="compositionally biased region" description="Polar residues" evidence="6">
    <location>
        <begin position="308"/>
        <end position="320"/>
    </location>
</feature>
<feature type="compositionally biased region" description="Gly residues" evidence="6">
    <location>
        <begin position="208"/>
        <end position="217"/>
    </location>
</feature>
<feature type="compositionally biased region" description="Polar residues" evidence="6">
    <location>
        <begin position="398"/>
        <end position="411"/>
    </location>
</feature>
<feature type="compositionally biased region" description="Polar residues" evidence="6">
    <location>
        <begin position="282"/>
        <end position="294"/>
    </location>
</feature>
<feature type="compositionally biased region" description="Low complexity" evidence="6">
    <location>
        <begin position="49"/>
        <end position="59"/>
    </location>
</feature>
<dbReference type="CDD" id="cd07981">
    <property type="entry name" value="HFD_TAF12"/>
    <property type="match status" value="1"/>
</dbReference>
<dbReference type="InterPro" id="IPR037794">
    <property type="entry name" value="TAF12"/>
</dbReference>
<dbReference type="GO" id="GO:0046982">
    <property type="term" value="F:protein heterodimerization activity"/>
    <property type="evidence" value="ECO:0007669"/>
    <property type="project" value="InterPro"/>
</dbReference>
<dbReference type="GO" id="GO:0051123">
    <property type="term" value="P:RNA polymerase II preinitiation complex assembly"/>
    <property type="evidence" value="ECO:0007669"/>
    <property type="project" value="TreeGrafter"/>
</dbReference>
<dbReference type="PANTHER" id="PTHR12264:SF21">
    <property type="entry name" value="TRANSCRIPTION INITIATION FACTOR TFIID SUBUNIT 12"/>
    <property type="match status" value="1"/>
</dbReference>
<feature type="compositionally biased region" description="Low complexity" evidence="6">
    <location>
        <begin position="130"/>
        <end position="143"/>
    </location>
</feature>